<comment type="similarity">
    <text evidence="1">Belongs to the protein-tyrosine phosphatase family. Non-receptor class dual specificity subfamily.</text>
</comment>
<evidence type="ECO:0000313" key="8">
    <source>
        <dbReference type="Proteomes" id="UP000663882"/>
    </source>
</evidence>
<reference evidence="7" key="1">
    <citation type="submission" date="2021-02" db="EMBL/GenBank/DDBJ databases">
        <authorList>
            <person name="Nowell W R."/>
        </authorList>
    </citation>
    <scope>NUCLEOTIDE SEQUENCE</scope>
</reference>
<dbReference type="GO" id="GO:0033550">
    <property type="term" value="F:MAP kinase tyrosine phosphatase activity"/>
    <property type="evidence" value="ECO:0007669"/>
    <property type="project" value="TreeGrafter"/>
</dbReference>
<dbReference type="SMART" id="SM00195">
    <property type="entry name" value="DSPc"/>
    <property type="match status" value="1"/>
</dbReference>
<dbReference type="GO" id="GO:0043409">
    <property type="term" value="P:negative regulation of MAPK cascade"/>
    <property type="evidence" value="ECO:0007669"/>
    <property type="project" value="TreeGrafter"/>
</dbReference>
<comment type="caution">
    <text evidence="7">The sequence shown here is derived from an EMBL/GenBank/DDBJ whole genome shotgun (WGS) entry which is preliminary data.</text>
</comment>
<dbReference type="CDD" id="cd14498">
    <property type="entry name" value="DSP"/>
    <property type="match status" value="1"/>
</dbReference>
<dbReference type="PROSITE" id="PS00383">
    <property type="entry name" value="TYR_PHOSPHATASE_1"/>
    <property type="match status" value="1"/>
</dbReference>
<dbReference type="InterPro" id="IPR000340">
    <property type="entry name" value="Dual-sp_phosphatase_cat-dom"/>
</dbReference>
<dbReference type="InterPro" id="IPR020422">
    <property type="entry name" value="TYR_PHOSPHATASE_DUAL_dom"/>
</dbReference>
<dbReference type="Pfam" id="PF00782">
    <property type="entry name" value="DSPc"/>
    <property type="match status" value="1"/>
</dbReference>
<dbReference type="GO" id="GO:0005737">
    <property type="term" value="C:cytoplasm"/>
    <property type="evidence" value="ECO:0007669"/>
    <property type="project" value="TreeGrafter"/>
</dbReference>
<dbReference type="InterPro" id="IPR016130">
    <property type="entry name" value="Tyr_Pase_AS"/>
</dbReference>
<dbReference type="GO" id="GO:0008330">
    <property type="term" value="F:protein tyrosine/threonine phosphatase activity"/>
    <property type="evidence" value="ECO:0007669"/>
    <property type="project" value="TreeGrafter"/>
</dbReference>
<dbReference type="InterPro" id="IPR000387">
    <property type="entry name" value="Tyr_Pase_dom"/>
</dbReference>
<dbReference type="PANTHER" id="PTHR10159">
    <property type="entry name" value="DUAL SPECIFICITY PROTEIN PHOSPHATASE"/>
    <property type="match status" value="1"/>
</dbReference>
<dbReference type="PROSITE" id="PS50056">
    <property type="entry name" value="TYR_PHOSPHATASE_2"/>
    <property type="match status" value="1"/>
</dbReference>
<evidence type="ECO:0000256" key="4">
    <source>
        <dbReference type="ARBA" id="ARBA00022912"/>
    </source>
</evidence>
<name>A0A815CWN2_9BILA</name>
<proteinExistence type="inferred from homology"/>
<dbReference type="InterPro" id="IPR029021">
    <property type="entry name" value="Prot-tyrosine_phosphatase-like"/>
</dbReference>
<keyword evidence="4" id="KW-0904">Protein phosphatase</keyword>
<dbReference type="PROSITE" id="PS50054">
    <property type="entry name" value="TYR_PHOSPHATASE_DUAL"/>
    <property type="match status" value="1"/>
</dbReference>
<evidence type="ECO:0000256" key="3">
    <source>
        <dbReference type="ARBA" id="ARBA00022801"/>
    </source>
</evidence>
<evidence type="ECO:0000256" key="2">
    <source>
        <dbReference type="ARBA" id="ARBA00013064"/>
    </source>
</evidence>
<feature type="domain" description="Tyrosine-protein phosphatase" evidence="5">
    <location>
        <begin position="35"/>
        <end position="186"/>
    </location>
</feature>
<dbReference type="EC" id="3.1.3.48" evidence="2"/>
<dbReference type="OrthoDB" id="285418at2759"/>
<evidence type="ECO:0000259" key="5">
    <source>
        <dbReference type="PROSITE" id="PS50054"/>
    </source>
</evidence>
<feature type="domain" description="Tyrosine specific protein phosphatases" evidence="6">
    <location>
        <begin position="105"/>
        <end position="167"/>
    </location>
</feature>
<gene>
    <name evidence="7" type="ORF">RFH988_LOCUS29142</name>
</gene>
<evidence type="ECO:0000259" key="6">
    <source>
        <dbReference type="PROSITE" id="PS50056"/>
    </source>
</evidence>
<dbReference type="AlphaFoldDB" id="A0A815CWN2"/>
<dbReference type="SUPFAM" id="SSF52799">
    <property type="entry name" value="(Phosphotyrosine protein) phosphatases II"/>
    <property type="match status" value="1"/>
</dbReference>
<dbReference type="EMBL" id="CAJNOO010002688">
    <property type="protein sequence ID" value="CAF1289614.1"/>
    <property type="molecule type" value="Genomic_DNA"/>
</dbReference>
<accession>A0A815CWN2</accession>
<sequence>MESKDLQEINTTAEEYEHDNNILNSNTIEALRLQNPARILSNLYLSSAEPAKDLLLLKQLQVNYVLNLTGYKYNSNELRFTFNYPPEITAKHIIMADEMDVKLSDHLNEALDFIYHTIGNNSSNKILIHCEAGIRRSPSIVIAYLMRYHNQSLKAAYDYVKQCKNNVDPHAGFFKQLIEFEQQLSSNNSTSDNNSFKTSICLHDYLVQQMLEGAAASFTRDQISTALEKTNDQPHLALNLLFSSM</sequence>
<keyword evidence="3" id="KW-0378">Hydrolase</keyword>
<dbReference type="GO" id="GO:0017017">
    <property type="term" value="F:MAP kinase tyrosine/serine/threonine phosphatase activity"/>
    <property type="evidence" value="ECO:0007669"/>
    <property type="project" value="TreeGrafter"/>
</dbReference>
<dbReference type="Proteomes" id="UP000663882">
    <property type="component" value="Unassembled WGS sequence"/>
</dbReference>
<dbReference type="PANTHER" id="PTHR10159:SF519">
    <property type="entry name" value="DUAL SPECIFICITY PROTEIN PHOSPHATASE MPK3"/>
    <property type="match status" value="1"/>
</dbReference>
<evidence type="ECO:0000256" key="1">
    <source>
        <dbReference type="ARBA" id="ARBA00008601"/>
    </source>
</evidence>
<dbReference type="Gene3D" id="3.90.190.10">
    <property type="entry name" value="Protein tyrosine phosphatase superfamily"/>
    <property type="match status" value="1"/>
</dbReference>
<evidence type="ECO:0000313" key="7">
    <source>
        <dbReference type="EMBL" id="CAF1289614.1"/>
    </source>
</evidence>
<organism evidence="7 8">
    <name type="scientific">Rotaria sordida</name>
    <dbReference type="NCBI Taxonomy" id="392033"/>
    <lineage>
        <taxon>Eukaryota</taxon>
        <taxon>Metazoa</taxon>
        <taxon>Spiralia</taxon>
        <taxon>Gnathifera</taxon>
        <taxon>Rotifera</taxon>
        <taxon>Eurotatoria</taxon>
        <taxon>Bdelloidea</taxon>
        <taxon>Philodinida</taxon>
        <taxon>Philodinidae</taxon>
        <taxon>Rotaria</taxon>
    </lineage>
</organism>
<protein>
    <recommendedName>
        <fullName evidence="2">protein-tyrosine-phosphatase</fullName>
        <ecNumber evidence="2">3.1.3.48</ecNumber>
    </recommendedName>
</protein>